<evidence type="ECO:0008006" key="3">
    <source>
        <dbReference type="Google" id="ProtNLM"/>
    </source>
</evidence>
<dbReference type="SUPFAM" id="SSF52540">
    <property type="entry name" value="P-loop containing nucleoside triphosphate hydrolases"/>
    <property type="match status" value="1"/>
</dbReference>
<reference evidence="1 2" key="1">
    <citation type="submission" date="2020-07" db="EMBL/GenBank/DDBJ databases">
        <title>Sequencing the genomes of 1000 actinobacteria strains.</title>
        <authorList>
            <person name="Klenk H.-P."/>
        </authorList>
    </citation>
    <scope>NUCLEOTIDE SEQUENCE [LARGE SCALE GENOMIC DNA]</scope>
    <source>
        <strain evidence="1 2">DSM 24552</strain>
    </source>
</reference>
<comment type="caution">
    <text evidence="1">The sequence shown here is derived from an EMBL/GenBank/DDBJ whole genome shotgun (WGS) entry which is preliminary data.</text>
</comment>
<dbReference type="EMBL" id="JACCAC010000001">
    <property type="protein sequence ID" value="NYG56866.1"/>
    <property type="molecule type" value="Genomic_DNA"/>
</dbReference>
<keyword evidence="2" id="KW-1185">Reference proteome</keyword>
<protein>
    <recommendedName>
        <fullName evidence="3">Sulfotransferase family protein</fullName>
    </recommendedName>
</protein>
<accession>A0A7Y9RWU3</accession>
<dbReference type="RefSeq" id="WP_179519050.1">
    <property type="nucleotide sequence ID" value="NZ_JACCAC010000001.1"/>
</dbReference>
<dbReference type="AlphaFoldDB" id="A0A7Y9RWU3"/>
<sequence length="280" mass="32514">MLGIGAQKAGTTWLYDYVKDAPGFAAGYRKEYHVFDARDLAEEQWLLENHVRDAERSLQDLRQRGKARAGVVHRAAMVAEPRFYFDYFTGLLASREGAQLAADVTPDYCLLSGERFASIRTQFERRRVRVAPVFLMRDPVERIHSTLRMMERVGTDFFTGSPEQALLEHHRRANLEKRTRYDRTIASLEHAFRPDEVFYGFYEELFSTSEVRRLCDFLAVPFHEPALDKRSNAAPQPAEDLPEQTVQAVATHYRPVYEFMADRFGRDKVLRLWPSARFVL</sequence>
<dbReference type="Gene3D" id="3.40.50.300">
    <property type="entry name" value="P-loop containing nucleotide triphosphate hydrolases"/>
    <property type="match status" value="1"/>
</dbReference>
<evidence type="ECO:0000313" key="1">
    <source>
        <dbReference type="EMBL" id="NYG56866.1"/>
    </source>
</evidence>
<gene>
    <name evidence="1" type="ORF">BJ989_003170</name>
</gene>
<dbReference type="Pfam" id="PF13469">
    <property type="entry name" value="Sulfotransfer_3"/>
    <property type="match status" value="1"/>
</dbReference>
<proteinExistence type="predicted"/>
<dbReference type="Proteomes" id="UP000544110">
    <property type="component" value="Unassembled WGS sequence"/>
</dbReference>
<name>A0A7Y9RWU3_9ACTN</name>
<evidence type="ECO:0000313" key="2">
    <source>
        <dbReference type="Proteomes" id="UP000544110"/>
    </source>
</evidence>
<dbReference type="InterPro" id="IPR027417">
    <property type="entry name" value="P-loop_NTPase"/>
</dbReference>
<organism evidence="1 2">
    <name type="scientific">Nocardioides perillae</name>
    <dbReference type="NCBI Taxonomy" id="1119534"/>
    <lineage>
        <taxon>Bacteria</taxon>
        <taxon>Bacillati</taxon>
        <taxon>Actinomycetota</taxon>
        <taxon>Actinomycetes</taxon>
        <taxon>Propionibacteriales</taxon>
        <taxon>Nocardioidaceae</taxon>
        <taxon>Nocardioides</taxon>
    </lineage>
</organism>